<comment type="caution">
    <text evidence="1">The sequence shown here is derived from an EMBL/GenBank/DDBJ whole genome shotgun (WGS) entry which is preliminary data.</text>
</comment>
<organism evidence="1 2">
    <name type="scientific">Candidatus Gottesmanbacteria bacterium RBG_16_52_11</name>
    <dbReference type="NCBI Taxonomy" id="1798374"/>
    <lineage>
        <taxon>Bacteria</taxon>
        <taxon>Candidatus Gottesmaniibacteriota</taxon>
    </lineage>
</organism>
<proteinExistence type="predicted"/>
<evidence type="ECO:0000313" key="2">
    <source>
        <dbReference type="Proteomes" id="UP000178448"/>
    </source>
</evidence>
<accession>A0A1F5YY17</accession>
<protein>
    <submittedName>
        <fullName evidence="1">Uncharacterized protein</fullName>
    </submittedName>
</protein>
<name>A0A1F5YY17_9BACT</name>
<reference evidence="1 2" key="1">
    <citation type="journal article" date="2016" name="Nat. Commun.">
        <title>Thousands of microbial genomes shed light on interconnected biogeochemical processes in an aquifer system.</title>
        <authorList>
            <person name="Anantharaman K."/>
            <person name="Brown C.T."/>
            <person name="Hug L.A."/>
            <person name="Sharon I."/>
            <person name="Castelle C.J."/>
            <person name="Probst A.J."/>
            <person name="Thomas B.C."/>
            <person name="Singh A."/>
            <person name="Wilkins M.J."/>
            <person name="Karaoz U."/>
            <person name="Brodie E.L."/>
            <person name="Williams K.H."/>
            <person name="Hubbard S.S."/>
            <person name="Banfield J.F."/>
        </authorList>
    </citation>
    <scope>NUCLEOTIDE SEQUENCE [LARGE SCALE GENOMIC DNA]</scope>
</reference>
<dbReference type="EMBL" id="MFJD01000001">
    <property type="protein sequence ID" value="OGG04857.1"/>
    <property type="molecule type" value="Genomic_DNA"/>
</dbReference>
<evidence type="ECO:0000313" key="1">
    <source>
        <dbReference type="EMBL" id="OGG04857.1"/>
    </source>
</evidence>
<dbReference type="AlphaFoldDB" id="A0A1F5YY17"/>
<dbReference type="Proteomes" id="UP000178448">
    <property type="component" value="Unassembled WGS sequence"/>
</dbReference>
<sequence>MYKFRFSPIENRTQLFNAIKYIHITAHKLCKLNLGYLLPVAGSIGVFCHYEEEYDHLTNLRKELTDTANHWNHKYYRLYKPIIFPAINNVPMTTYTYLYIRKPDQELPIVGDVDFYLKPSAYRTFKQSVHNGAFLHGVTVLARTDIDFVKLSDPAIDVTAFVGSYNLKEVSPTMHSS</sequence>
<gene>
    <name evidence="1" type="ORF">A2Z33_06160</name>
</gene>